<sequence length="12" mass="1538">ERIRVMILYNCQ</sequence>
<protein>
    <submittedName>
        <fullName evidence="1">Uncharacterized protein</fullName>
    </submittedName>
</protein>
<reference evidence="1 2" key="1">
    <citation type="submission" date="2016-10" db="EMBL/GenBank/DDBJ databases">
        <title>Description of Gloeomargarita lithophora gen. nov., sp. nov., a thylakoid-bearing basal-branching cyanobacterium with intracellular carbonates, and proposal for Gloeomargaritales ord. nov.</title>
        <authorList>
            <person name="Moreira D."/>
            <person name="Tavera R."/>
            <person name="Benzerara K."/>
            <person name="Skouri-Panet F."/>
            <person name="Couradeau E."/>
            <person name="Gerard E."/>
            <person name="Loussert C."/>
            <person name="Novelo E."/>
            <person name="Zivanovic Y."/>
            <person name="Lopez-Garcia P."/>
        </authorList>
    </citation>
    <scope>NUCLEOTIDE SEQUENCE [LARGE SCALE GENOMIC DNA]</scope>
    <source>
        <strain evidence="1 2">D10</strain>
    </source>
</reference>
<evidence type="ECO:0000313" key="1">
    <source>
        <dbReference type="EMBL" id="APB33979.1"/>
    </source>
</evidence>
<dbReference type="KEGG" id="glt:GlitD10_1655"/>
<dbReference type="Proteomes" id="UP000180235">
    <property type="component" value="Chromosome"/>
</dbReference>
<gene>
    <name evidence="1" type="ORF">GlitD10_1655</name>
</gene>
<feature type="non-terminal residue" evidence="1">
    <location>
        <position position="1"/>
    </location>
</feature>
<keyword evidence="2" id="KW-1185">Reference proteome</keyword>
<name>A0A1J0ADJ2_9CYAN</name>
<evidence type="ECO:0000313" key="2">
    <source>
        <dbReference type="Proteomes" id="UP000180235"/>
    </source>
</evidence>
<dbReference type="EMBL" id="CP017675">
    <property type="protein sequence ID" value="APB33979.1"/>
    <property type="molecule type" value="Genomic_DNA"/>
</dbReference>
<organism evidence="1 2">
    <name type="scientific">Gloeomargarita lithophora Alchichica-D10</name>
    <dbReference type="NCBI Taxonomy" id="1188229"/>
    <lineage>
        <taxon>Bacteria</taxon>
        <taxon>Bacillati</taxon>
        <taxon>Cyanobacteriota</taxon>
        <taxon>Cyanophyceae</taxon>
        <taxon>Gloeomargaritales</taxon>
        <taxon>Gloeomargaritaceae</taxon>
        <taxon>Gloeomargarita</taxon>
    </lineage>
</organism>
<accession>A0A1J0ADJ2</accession>
<proteinExistence type="predicted"/>